<dbReference type="Gene3D" id="3.10.129.140">
    <property type="entry name" value="Helicobacter TNF-alpha-Inducing protein"/>
    <property type="match status" value="1"/>
</dbReference>
<name>A0A9D9E7R9_9SPIR</name>
<evidence type="ECO:0000313" key="1">
    <source>
        <dbReference type="EMBL" id="MBO8442761.1"/>
    </source>
</evidence>
<proteinExistence type="predicted"/>
<protein>
    <submittedName>
        <fullName evidence="1">Uncharacterized protein</fullName>
    </submittedName>
</protein>
<dbReference type="AlphaFoldDB" id="A0A9D9E7R9"/>
<dbReference type="EMBL" id="JADIMU010000020">
    <property type="protein sequence ID" value="MBO8442761.1"/>
    <property type="molecule type" value="Genomic_DNA"/>
</dbReference>
<accession>A0A9D9E7R9</accession>
<reference evidence="1" key="2">
    <citation type="journal article" date="2021" name="PeerJ">
        <title>Extensive microbial diversity within the chicken gut microbiome revealed by metagenomics and culture.</title>
        <authorList>
            <person name="Gilroy R."/>
            <person name="Ravi A."/>
            <person name="Getino M."/>
            <person name="Pursley I."/>
            <person name="Horton D.L."/>
            <person name="Alikhan N.F."/>
            <person name="Baker D."/>
            <person name="Gharbi K."/>
            <person name="Hall N."/>
            <person name="Watson M."/>
            <person name="Adriaenssens E.M."/>
            <person name="Foster-Nyarko E."/>
            <person name="Jarju S."/>
            <person name="Secka A."/>
            <person name="Antonio M."/>
            <person name="Oren A."/>
            <person name="Chaudhuri R.R."/>
            <person name="La Ragione R."/>
            <person name="Hildebrand F."/>
            <person name="Pallen M.J."/>
        </authorList>
    </citation>
    <scope>NUCLEOTIDE SEQUENCE</scope>
    <source>
        <strain evidence="1">11167</strain>
    </source>
</reference>
<comment type="caution">
    <text evidence="1">The sequence shown here is derived from an EMBL/GenBank/DDBJ whole genome shotgun (WGS) entry which is preliminary data.</text>
</comment>
<evidence type="ECO:0000313" key="2">
    <source>
        <dbReference type="Proteomes" id="UP000823633"/>
    </source>
</evidence>
<sequence>MEGLPEWTYDAPVAQDVIYGAGYGNLSNLQNSIKMAQTAARNVLTESISTAVNEIITTYTNDAGSGANRQAMDAFENLSIQNASAVLTGVTQEELYINPADNSVWVLMSIPKANVETSLRESADEVFQSETFVRNEASAEANAMLDNAIEKYFGLGGVED</sequence>
<gene>
    <name evidence="1" type="ORF">IAC42_03255</name>
</gene>
<organism evidence="1 2">
    <name type="scientific">Candidatus Aphodenecus pullistercoris</name>
    <dbReference type="NCBI Taxonomy" id="2840669"/>
    <lineage>
        <taxon>Bacteria</taxon>
        <taxon>Pseudomonadati</taxon>
        <taxon>Spirochaetota</taxon>
        <taxon>Spirochaetia</taxon>
        <taxon>Spirochaetales</taxon>
        <taxon>Candidatus Aphodenecus</taxon>
    </lineage>
</organism>
<dbReference type="Proteomes" id="UP000823633">
    <property type="component" value="Unassembled WGS sequence"/>
</dbReference>
<reference evidence="1" key="1">
    <citation type="submission" date="2020-10" db="EMBL/GenBank/DDBJ databases">
        <authorList>
            <person name="Gilroy R."/>
        </authorList>
    </citation>
    <scope>NUCLEOTIDE SEQUENCE</scope>
    <source>
        <strain evidence="1">11167</strain>
    </source>
</reference>